<feature type="region of interest" description="Disordered" evidence="1">
    <location>
        <begin position="83"/>
        <end position="111"/>
    </location>
</feature>
<dbReference type="InParanoid" id="L5L1W6"/>
<reference evidence="3" key="1">
    <citation type="journal article" date="2013" name="Science">
        <title>Comparative analysis of bat genomes provides insight into the evolution of flight and immunity.</title>
        <authorList>
            <person name="Zhang G."/>
            <person name="Cowled C."/>
            <person name="Shi Z."/>
            <person name="Huang Z."/>
            <person name="Bishop-Lilly K.A."/>
            <person name="Fang X."/>
            <person name="Wynne J.W."/>
            <person name="Xiong Z."/>
            <person name="Baker M.L."/>
            <person name="Zhao W."/>
            <person name="Tachedjian M."/>
            <person name="Zhu Y."/>
            <person name="Zhou P."/>
            <person name="Jiang X."/>
            <person name="Ng J."/>
            <person name="Yang L."/>
            <person name="Wu L."/>
            <person name="Xiao J."/>
            <person name="Feng Y."/>
            <person name="Chen Y."/>
            <person name="Sun X."/>
            <person name="Zhang Y."/>
            <person name="Marsh G.A."/>
            <person name="Crameri G."/>
            <person name="Broder C.C."/>
            <person name="Frey K.G."/>
            <person name="Wang L.F."/>
            <person name="Wang J."/>
        </authorList>
    </citation>
    <scope>NUCLEOTIDE SEQUENCE [LARGE SCALE GENOMIC DNA]</scope>
</reference>
<dbReference type="Proteomes" id="UP000010552">
    <property type="component" value="Unassembled WGS sequence"/>
</dbReference>
<evidence type="ECO:0000256" key="1">
    <source>
        <dbReference type="SAM" id="MobiDB-lite"/>
    </source>
</evidence>
<gene>
    <name evidence="2" type="ORF">PAL_GLEAN10018909</name>
</gene>
<evidence type="ECO:0000313" key="2">
    <source>
        <dbReference type="EMBL" id="ELK17390.1"/>
    </source>
</evidence>
<keyword evidence="3" id="KW-1185">Reference proteome</keyword>
<organism evidence="2 3">
    <name type="scientific">Pteropus alecto</name>
    <name type="common">Black flying fox</name>
    <dbReference type="NCBI Taxonomy" id="9402"/>
    <lineage>
        <taxon>Eukaryota</taxon>
        <taxon>Metazoa</taxon>
        <taxon>Chordata</taxon>
        <taxon>Craniata</taxon>
        <taxon>Vertebrata</taxon>
        <taxon>Euteleostomi</taxon>
        <taxon>Mammalia</taxon>
        <taxon>Eutheria</taxon>
        <taxon>Laurasiatheria</taxon>
        <taxon>Chiroptera</taxon>
        <taxon>Yinpterochiroptera</taxon>
        <taxon>Pteropodoidea</taxon>
        <taxon>Pteropodidae</taxon>
        <taxon>Pteropodinae</taxon>
        <taxon>Pteropus</taxon>
    </lineage>
</organism>
<name>L5L1W6_PTEAL</name>
<feature type="region of interest" description="Disordered" evidence="1">
    <location>
        <begin position="1"/>
        <end position="31"/>
    </location>
</feature>
<dbReference type="AlphaFoldDB" id="L5L1W6"/>
<sequence>MSTCATDLTPTHSWDPVPGDLQPTAEPPAEDTKISCTLMTCSPVRVRNACHKPERSGLSGNVIVAKVRIVSYVTSMKRSAGLNSTHGLFQKAKKTDSRGFSTKPGEDEAGG</sequence>
<dbReference type="EMBL" id="KB030406">
    <property type="protein sequence ID" value="ELK17390.1"/>
    <property type="molecule type" value="Genomic_DNA"/>
</dbReference>
<proteinExistence type="predicted"/>
<accession>L5L1W6</accession>
<feature type="compositionally biased region" description="Polar residues" evidence="1">
    <location>
        <begin position="1"/>
        <end position="12"/>
    </location>
</feature>
<evidence type="ECO:0000313" key="3">
    <source>
        <dbReference type="Proteomes" id="UP000010552"/>
    </source>
</evidence>
<protein>
    <submittedName>
        <fullName evidence="2">Uncharacterized protein</fullName>
    </submittedName>
</protein>